<reference evidence="1 2" key="1">
    <citation type="submission" date="2016-10" db="EMBL/GenBank/DDBJ databases">
        <authorList>
            <person name="Varghese N."/>
            <person name="Submissions S."/>
        </authorList>
    </citation>
    <scope>NUCLEOTIDE SEQUENCE [LARGE SCALE GENOMIC DNA]</scope>
    <source>
        <strain evidence="1 2">DSM 14526</strain>
    </source>
</reference>
<dbReference type="InterPro" id="IPR011322">
    <property type="entry name" value="N-reg_PII-like_a/b"/>
</dbReference>
<protein>
    <recommendedName>
        <fullName evidence="3">Nitrogen regulatory protein pii</fullName>
    </recommendedName>
</protein>
<evidence type="ECO:0008006" key="3">
    <source>
        <dbReference type="Google" id="ProtNLM"/>
    </source>
</evidence>
<dbReference type="InterPro" id="IPR002187">
    <property type="entry name" value="N-reg_PII"/>
</dbReference>
<evidence type="ECO:0000313" key="1">
    <source>
        <dbReference type="EMBL" id="SDZ98253.1"/>
    </source>
</evidence>
<accession>A0AB37ZXK7</accession>
<sequence>MSYQSIVTVVDKGMIDRVFESARSEESYCGTIIAGRGSGMHENKKLFNLALEPEKEILLVLTQEEHSEQIINQIEEAVNITAPGNGILFGLNINRVHGIRSE</sequence>
<dbReference type="Proteomes" id="UP000199042">
    <property type="component" value="Unassembled WGS sequence"/>
</dbReference>
<dbReference type="GO" id="GO:0006808">
    <property type="term" value="P:regulation of nitrogen utilization"/>
    <property type="evidence" value="ECO:0007669"/>
    <property type="project" value="InterPro"/>
</dbReference>
<dbReference type="RefSeq" id="WP_086986830.1">
    <property type="nucleotide sequence ID" value="NZ_FJNA01000002.1"/>
</dbReference>
<dbReference type="PROSITE" id="PS51343">
    <property type="entry name" value="PII_GLNB_DOM"/>
    <property type="match status" value="1"/>
</dbReference>
<dbReference type="SUPFAM" id="SSF54913">
    <property type="entry name" value="GlnB-like"/>
    <property type="match status" value="1"/>
</dbReference>
<dbReference type="SMART" id="SM00938">
    <property type="entry name" value="P-II"/>
    <property type="match status" value="1"/>
</dbReference>
<dbReference type="InterPro" id="IPR015867">
    <property type="entry name" value="N-reg_PII/ATP_PRibTrfase_C"/>
</dbReference>
<proteinExistence type="predicted"/>
<dbReference type="AlphaFoldDB" id="A0AB37ZXK7"/>
<keyword evidence="2" id="KW-1185">Reference proteome</keyword>
<evidence type="ECO:0000313" key="2">
    <source>
        <dbReference type="Proteomes" id="UP000199042"/>
    </source>
</evidence>
<dbReference type="EMBL" id="FNQH01000001">
    <property type="protein sequence ID" value="SDZ98253.1"/>
    <property type="molecule type" value="Genomic_DNA"/>
</dbReference>
<dbReference type="Pfam" id="PF00543">
    <property type="entry name" value="P-II"/>
    <property type="match status" value="1"/>
</dbReference>
<gene>
    <name evidence="1" type="ORF">SAMN04488525_101783</name>
</gene>
<dbReference type="Gene3D" id="3.30.70.120">
    <property type="match status" value="1"/>
</dbReference>
<name>A0AB37ZXK7_9LACT</name>
<dbReference type="GO" id="GO:0030234">
    <property type="term" value="F:enzyme regulator activity"/>
    <property type="evidence" value="ECO:0007669"/>
    <property type="project" value="InterPro"/>
</dbReference>
<comment type="caution">
    <text evidence="1">The sequence shown here is derived from an EMBL/GenBank/DDBJ whole genome shotgun (WGS) entry which is preliminary data.</text>
</comment>
<organism evidence="1 2">
    <name type="scientific">Trichococcus collinsii</name>
    <dbReference type="NCBI Taxonomy" id="157076"/>
    <lineage>
        <taxon>Bacteria</taxon>
        <taxon>Bacillati</taxon>
        <taxon>Bacillota</taxon>
        <taxon>Bacilli</taxon>
        <taxon>Lactobacillales</taxon>
        <taxon>Carnobacteriaceae</taxon>
        <taxon>Trichococcus</taxon>
    </lineage>
</organism>